<feature type="repeat" description="TPR" evidence="8">
    <location>
        <begin position="499"/>
        <end position="532"/>
    </location>
</feature>
<dbReference type="Proteomes" id="UP001224775">
    <property type="component" value="Unassembled WGS sequence"/>
</dbReference>
<comment type="caution">
    <text evidence="9">The sequence shown here is derived from an EMBL/GenBank/DDBJ whole genome shotgun (WGS) entry which is preliminary data.</text>
</comment>
<evidence type="ECO:0000256" key="4">
    <source>
        <dbReference type="ARBA" id="ARBA00022490"/>
    </source>
</evidence>
<dbReference type="GO" id="GO:0005829">
    <property type="term" value="C:cytosol"/>
    <property type="evidence" value="ECO:0007669"/>
    <property type="project" value="TreeGrafter"/>
</dbReference>
<proteinExistence type="inferred from homology"/>
<evidence type="ECO:0000256" key="8">
    <source>
        <dbReference type="PROSITE-ProRule" id="PRU00339"/>
    </source>
</evidence>
<evidence type="ECO:0000256" key="1">
    <source>
        <dbReference type="ARBA" id="ARBA00004275"/>
    </source>
</evidence>
<sequence>MADCTASGTAVDRVIQSAVASALRQGSASDAATSSAAAAASRQAAQAFGSLGAVLGGTAATTSAATMAAPTQSIMPMVAPEMIGQRSSHHSSGGMMTMPNTAMMDNQQRLEDAWSSSSSTSNNVTAAAHHGSMQHPVQQQQMFHHSSMQMQMHPQQQMMMQQQQQMAMMQHMQMQQQQMAAMVQYQQQQQQQQAMQQQKAAATTTQTNININEEQVFQEDDVATVSSQDELNHEGFTEHASIERLAQAWRDAEAEYAEEFDNDDVDAEYDVSNIAGLYNTDATTTAAAGDLNHDATTAEPHYEFSEGSRLFGCVTTPLTDIAPTLNDTTDAATNNFPEDLFEQGIQHFEEGNISEAILCFESTLRNIDPEHADAWRMLGRCHTENDEDSKAIVCMMRSIERDPYSPETLLALGVAYVNELDHERAVETLKSWVANHPLYAGMDMAGALKEEEDFYGSEDHDFDEGARRGMREQTMSEMRDVERLLLRALDIDNTADAAADVYEALGVVYNVSRDYDAAVDSFRRAIEVRPDDYQLRNKLGATLANSNRSEEALSSYHMALSLKPKYARGWLNMAIAHSNLHNYSEASRCYLQTLSLNQEAKHVWSYLRIALTCDEQWDLLPLAASQNLSAFHEHFDFVEY</sequence>
<dbReference type="Pfam" id="PF13432">
    <property type="entry name" value="TPR_16"/>
    <property type="match status" value="2"/>
</dbReference>
<dbReference type="Gene3D" id="1.25.40.10">
    <property type="entry name" value="Tetratricopeptide repeat domain"/>
    <property type="match status" value="1"/>
</dbReference>
<evidence type="ECO:0000256" key="2">
    <source>
        <dbReference type="ARBA" id="ARBA00004496"/>
    </source>
</evidence>
<dbReference type="GO" id="GO:0005778">
    <property type="term" value="C:peroxisomal membrane"/>
    <property type="evidence" value="ECO:0007669"/>
    <property type="project" value="TreeGrafter"/>
</dbReference>
<gene>
    <name evidence="9" type="ORF">QTG54_004783</name>
</gene>
<dbReference type="GO" id="GO:0005052">
    <property type="term" value="F:peroxisome matrix targeting signal-1 binding"/>
    <property type="evidence" value="ECO:0007669"/>
    <property type="project" value="TreeGrafter"/>
</dbReference>
<comment type="subcellular location">
    <subcellularLocation>
        <location evidence="2">Cytoplasm</location>
    </subcellularLocation>
    <subcellularLocation>
        <location evidence="1">Peroxisome</location>
    </subcellularLocation>
</comment>
<keyword evidence="7" id="KW-0576">Peroxisome</keyword>
<evidence type="ECO:0000313" key="10">
    <source>
        <dbReference type="Proteomes" id="UP001224775"/>
    </source>
</evidence>
<dbReference type="PANTHER" id="PTHR10130:SF0">
    <property type="entry name" value="GH08708P"/>
    <property type="match status" value="1"/>
</dbReference>
<dbReference type="SMART" id="SM00028">
    <property type="entry name" value="TPR"/>
    <property type="match status" value="6"/>
</dbReference>
<dbReference type="PANTHER" id="PTHR10130">
    <property type="entry name" value="PEROXISOMAL TARGETING SIGNAL 1 RECEPTOR PEX5"/>
    <property type="match status" value="1"/>
</dbReference>
<evidence type="ECO:0000256" key="3">
    <source>
        <dbReference type="ARBA" id="ARBA00005348"/>
    </source>
</evidence>
<keyword evidence="6 8" id="KW-0802">TPR repeat</keyword>
<dbReference type="SUPFAM" id="SSF48452">
    <property type="entry name" value="TPR-like"/>
    <property type="match status" value="1"/>
</dbReference>
<dbReference type="PROSITE" id="PS50293">
    <property type="entry name" value="TPR_REGION"/>
    <property type="match status" value="1"/>
</dbReference>
<keyword evidence="5" id="KW-0677">Repeat</keyword>
<dbReference type="EMBL" id="JATAAI010000007">
    <property type="protein sequence ID" value="KAK1744250.1"/>
    <property type="molecule type" value="Genomic_DNA"/>
</dbReference>
<dbReference type="InterPro" id="IPR011990">
    <property type="entry name" value="TPR-like_helical_dom_sf"/>
</dbReference>
<keyword evidence="9" id="KW-0675">Receptor</keyword>
<organism evidence="9 10">
    <name type="scientific">Skeletonema marinoi</name>
    <dbReference type="NCBI Taxonomy" id="267567"/>
    <lineage>
        <taxon>Eukaryota</taxon>
        <taxon>Sar</taxon>
        <taxon>Stramenopiles</taxon>
        <taxon>Ochrophyta</taxon>
        <taxon>Bacillariophyta</taxon>
        <taxon>Coscinodiscophyceae</taxon>
        <taxon>Thalassiosirophycidae</taxon>
        <taxon>Thalassiosirales</taxon>
        <taxon>Skeletonemataceae</taxon>
        <taxon>Skeletonema</taxon>
        <taxon>Skeletonema marinoi-dohrnii complex</taxon>
    </lineage>
</organism>
<evidence type="ECO:0000256" key="6">
    <source>
        <dbReference type="ARBA" id="ARBA00022803"/>
    </source>
</evidence>
<evidence type="ECO:0000256" key="7">
    <source>
        <dbReference type="ARBA" id="ARBA00023140"/>
    </source>
</evidence>
<feature type="repeat" description="TPR" evidence="8">
    <location>
        <begin position="533"/>
        <end position="566"/>
    </location>
</feature>
<comment type="similarity">
    <text evidence="3">Belongs to the peroxisomal targeting signal receptor family.</text>
</comment>
<dbReference type="PROSITE" id="PS50005">
    <property type="entry name" value="TPR"/>
    <property type="match status" value="3"/>
</dbReference>
<dbReference type="GO" id="GO:0016560">
    <property type="term" value="P:protein import into peroxisome matrix, docking"/>
    <property type="evidence" value="ECO:0007669"/>
    <property type="project" value="TreeGrafter"/>
</dbReference>
<feature type="repeat" description="TPR" evidence="8">
    <location>
        <begin position="372"/>
        <end position="405"/>
    </location>
</feature>
<dbReference type="InterPro" id="IPR019734">
    <property type="entry name" value="TPR_rpt"/>
</dbReference>
<dbReference type="AlphaFoldDB" id="A0AAD8YF10"/>
<reference evidence="9" key="1">
    <citation type="submission" date="2023-06" db="EMBL/GenBank/DDBJ databases">
        <title>Survivors Of The Sea: Transcriptome response of Skeletonema marinoi to long-term dormancy.</title>
        <authorList>
            <person name="Pinder M.I.M."/>
            <person name="Kourtchenko O."/>
            <person name="Robertson E.K."/>
            <person name="Larsson T."/>
            <person name="Maumus F."/>
            <person name="Osuna-Cruz C.M."/>
            <person name="Vancaester E."/>
            <person name="Stenow R."/>
            <person name="Vandepoele K."/>
            <person name="Ploug H."/>
            <person name="Bruchert V."/>
            <person name="Godhe A."/>
            <person name="Topel M."/>
        </authorList>
    </citation>
    <scope>NUCLEOTIDE SEQUENCE</scope>
    <source>
        <strain evidence="9">R05AC</strain>
    </source>
</reference>
<name>A0AAD8YF10_9STRA</name>
<accession>A0AAD8YF10</accession>
<keyword evidence="4" id="KW-0963">Cytoplasm</keyword>
<evidence type="ECO:0000256" key="5">
    <source>
        <dbReference type="ARBA" id="ARBA00022737"/>
    </source>
</evidence>
<dbReference type="InterPro" id="IPR024111">
    <property type="entry name" value="PEX5/PEX5L"/>
</dbReference>
<evidence type="ECO:0000313" key="9">
    <source>
        <dbReference type="EMBL" id="KAK1744250.1"/>
    </source>
</evidence>
<protein>
    <submittedName>
        <fullName evidence="9">Peroxisomal targeting signal 1 receptor family protein</fullName>
    </submittedName>
</protein>
<keyword evidence="10" id="KW-1185">Reference proteome</keyword>